<keyword evidence="2" id="KW-1185">Reference proteome</keyword>
<dbReference type="InterPro" id="IPR038194">
    <property type="entry name" value="DUF3861_sf"/>
</dbReference>
<dbReference type="eggNOG" id="ENOG5032YDA">
    <property type="taxonomic scope" value="Bacteria"/>
</dbReference>
<protein>
    <recommendedName>
        <fullName evidence="3">DUF3861 domain-containing protein</fullName>
    </recommendedName>
</protein>
<gene>
    <name evidence="1" type="ORF">BN8_02286</name>
</gene>
<dbReference type="Gene3D" id="3.10.20.850">
    <property type="entry name" value="Protein of unknown function DUF3861"/>
    <property type="match status" value="1"/>
</dbReference>
<reference evidence="1 2" key="1">
    <citation type="journal article" date="2012" name="J. Bacteriol.">
        <title>Genome Sequence of the Filamentous Bacterium Fibrisoma limi BUZ 3T.</title>
        <authorList>
            <person name="Filippini M."/>
            <person name="Qi W."/>
            <person name="Jaenicke S."/>
            <person name="Goesmann A."/>
            <person name="Smits T.H."/>
            <person name="Bagheri H.C."/>
        </authorList>
    </citation>
    <scope>NUCLEOTIDE SEQUENCE [LARGE SCALE GENOMIC DNA]</scope>
    <source>
        <strain evidence="2">BUZ 3T</strain>
    </source>
</reference>
<evidence type="ECO:0000313" key="2">
    <source>
        <dbReference type="Proteomes" id="UP000009309"/>
    </source>
</evidence>
<accession>I2GH34</accession>
<proteinExistence type="predicted"/>
<dbReference type="Proteomes" id="UP000009309">
    <property type="component" value="Unassembled WGS sequence"/>
</dbReference>
<comment type="caution">
    <text evidence="1">The sequence shown here is derived from an EMBL/GenBank/DDBJ whole genome shotgun (WGS) entry which is preliminary data.</text>
</comment>
<organism evidence="1 2">
    <name type="scientific">Fibrisoma limi BUZ 3</name>
    <dbReference type="NCBI Taxonomy" id="1185876"/>
    <lineage>
        <taxon>Bacteria</taxon>
        <taxon>Pseudomonadati</taxon>
        <taxon>Bacteroidota</taxon>
        <taxon>Cytophagia</taxon>
        <taxon>Cytophagales</taxon>
        <taxon>Spirosomataceae</taxon>
        <taxon>Fibrisoma</taxon>
    </lineage>
</organism>
<dbReference type="EMBL" id="CAIT01000006">
    <property type="protein sequence ID" value="CCH53209.1"/>
    <property type="molecule type" value="Genomic_DNA"/>
</dbReference>
<evidence type="ECO:0000313" key="1">
    <source>
        <dbReference type="EMBL" id="CCH53209.1"/>
    </source>
</evidence>
<dbReference type="InterPro" id="IPR024476">
    <property type="entry name" value="DUF3861"/>
</dbReference>
<name>I2GH34_9BACT</name>
<dbReference type="STRING" id="1185876.BN8_02286"/>
<dbReference type="Pfam" id="PF12977">
    <property type="entry name" value="DUF3861"/>
    <property type="match status" value="1"/>
</dbReference>
<dbReference type="AlphaFoldDB" id="I2GH34"/>
<dbReference type="OrthoDB" id="119700at2"/>
<evidence type="ECO:0008006" key="3">
    <source>
        <dbReference type="Google" id="ProtNLM"/>
    </source>
</evidence>
<sequence length="97" mass="11285">MEKKTNTYHLTLTLQQYANGQSEPPRALAFDFTNHDELFDIIDRIRAKDPFGDPSQATEFALGLKLFSEVMIRHRNHPLFEELGPAFGSFMKRLKRM</sequence>
<dbReference type="RefSeq" id="WP_009281793.1">
    <property type="nucleotide sequence ID" value="NZ_CAIT01000006.1"/>
</dbReference>